<gene>
    <name evidence="4" type="ORF">PPRIM_AZ9-3.1.T0520037</name>
</gene>
<feature type="domain" description="HSF-type DNA-binding" evidence="3">
    <location>
        <begin position="3"/>
        <end position="98"/>
    </location>
</feature>
<comment type="caution">
    <text evidence="4">The sequence shown here is derived from an EMBL/GenBank/DDBJ whole genome shotgun (WGS) entry which is preliminary data.</text>
</comment>
<dbReference type="OMA" id="STIMEEF"/>
<dbReference type="AlphaFoldDB" id="A0A8S1M2B8"/>
<evidence type="ECO:0000313" key="4">
    <source>
        <dbReference type="EMBL" id="CAD8074017.1"/>
    </source>
</evidence>
<keyword evidence="5" id="KW-1185">Reference proteome</keyword>
<dbReference type="PANTHER" id="PTHR10015:SF206">
    <property type="entry name" value="HSF-TYPE DNA-BINDING DOMAIN-CONTAINING PROTEIN"/>
    <property type="match status" value="1"/>
</dbReference>
<comment type="similarity">
    <text evidence="2">Belongs to the HSF family.</text>
</comment>
<name>A0A8S1M2B8_PARPR</name>
<dbReference type="FunFam" id="1.10.10.10:FF:000592">
    <property type="entry name" value="Uncharacterized protein"/>
    <property type="match status" value="1"/>
</dbReference>
<evidence type="ECO:0000313" key="5">
    <source>
        <dbReference type="Proteomes" id="UP000688137"/>
    </source>
</evidence>
<sequence length="224" mass="27153">MNKPAKFVAILYDILEQDNFKTTIRWTKDGKGFYILRIPEFQSTIMEEFFNTQNFQSFLRQLSLYGFKMKKNEKNQKIYNHPLFFQGNYQELYKIQRRKKAKDIQEQYFDSVSPQISINNMRHQLEILRRQQQQLLMQMRIQFQIQFLIAKKINAMVDHFNENHTNEQRKQIYEKPMHLLFQLIFGHKPEFASNLMEPLYEDLIGQLSPFSEFPCSPIQFAKFL</sequence>
<dbReference type="InterPro" id="IPR000232">
    <property type="entry name" value="HSF_DNA-bd"/>
</dbReference>
<dbReference type="EMBL" id="CAJJDM010000052">
    <property type="protein sequence ID" value="CAD8074017.1"/>
    <property type="molecule type" value="Genomic_DNA"/>
</dbReference>
<dbReference type="GO" id="GO:0043565">
    <property type="term" value="F:sequence-specific DNA binding"/>
    <property type="evidence" value="ECO:0007669"/>
    <property type="project" value="InterPro"/>
</dbReference>
<evidence type="ECO:0000256" key="2">
    <source>
        <dbReference type="RuleBase" id="RU004020"/>
    </source>
</evidence>
<protein>
    <recommendedName>
        <fullName evidence="3">HSF-type DNA-binding domain-containing protein</fullName>
    </recommendedName>
</protein>
<keyword evidence="1" id="KW-0238">DNA-binding</keyword>
<accession>A0A8S1M2B8</accession>
<dbReference type="PANTHER" id="PTHR10015">
    <property type="entry name" value="HEAT SHOCK TRANSCRIPTION FACTOR"/>
    <property type="match status" value="1"/>
</dbReference>
<evidence type="ECO:0000259" key="3">
    <source>
        <dbReference type="SMART" id="SM00415"/>
    </source>
</evidence>
<organism evidence="4 5">
    <name type="scientific">Paramecium primaurelia</name>
    <dbReference type="NCBI Taxonomy" id="5886"/>
    <lineage>
        <taxon>Eukaryota</taxon>
        <taxon>Sar</taxon>
        <taxon>Alveolata</taxon>
        <taxon>Ciliophora</taxon>
        <taxon>Intramacronucleata</taxon>
        <taxon>Oligohymenophorea</taxon>
        <taxon>Peniculida</taxon>
        <taxon>Parameciidae</taxon>
        <taxon>Paramecium</taxon>
    </lineage>
</organism>
<dbReference type="Pfam" id="PF00447">
    <property type="entry name" value="HSF_DNA-bind"/>
    <property type="match status" value="1"/>
</dbReference>
<proteinExistence type="inferred from homology"/>
<dbReference type="SMART" id="SM00415">
    <property type="entry name" value="HSF"/>
    <property type="match status" value="1"/>
</dbReference>
<evidence type="ECO:0000256" key="1">
    <source>
        <dbReference type="ARBA" id="ARBA00023125"/>
    </source>
</evidence>
<dbReference type="Proteomes" id="UP000688137">
    <property type="component" value="Unassembled WGS sequence"/>
</dbReference>
<dbReference type="GO" id="GO:0003700">
    <property type="term" value="F:DNA-binding transcription factor activity"/>
    <property type="evidence" value="ECO:0007669"/>
    <property type="project" value="InterPro"/>
</dbReference>
<reference evidence="4" key="1">
    <citation type="submission" date="2021-01" db="EMBL/GenBank/DDBJ databases">
        <authorList>
            <consortium name="Genoscope - CEA"/>
            <person name="William W."/>
        </authorList>
    </citation>
    <scope>NUCLEOTIDE SEQUENCE</scope>
</reference>